<sequence length="58" mass="6333">MRCLNASVPSVALVTFTALKVNDESLAEDPTWTQTVFSLLHLSRDDGLHGEQNGCSRT</sequence>
<dbReference type="EMBL" id="CAKMUD010000072">
    <property type="protein sequence ID" value="CAH1585435.1"/>
    <property type="molecule type" value="Genomic_DNA"/>
</dbReference>
<evidence type="ECO:0000313" key="1">
    <source>
        <dbReference type="EMBL" id="CAH1585435.1"/>
    </source>
</evidence>
<evidence type="ECO:0000313" key="2">
    <source>
        <dbReference type="Proteomes" id="UP001295462"/>
    </source>
</evidence>
<organism evidence="1 2">
    <name type="scientific">Vibrio jasicida</name>
    <dbReference type="NCBI Taxonomy" id="766224"/>
    <lineage>
        <taxon>Bacteria</taxon>
        <taxon>Pseudomonadati</taxon>
        <taxon>Pseudomonadota</taxon>
        <taxon>Gammaproteobacteria</taxon>
        <taxon>Vibrionales</taxon>
        <taxon>Vibrionaceae</taxon>
        <taxon>Vibrio</taxon>
    </lineage>
</organism>
<dbReference type="AlphaFoldDB" id="A0AAU9QJN1"/>
<comment type="caution">
    <text evidence="1">The sequence shown here is derived from an EMBL/GenBank/DDBJ whole genome shotgun (WGS) entry which is preliminary data.</text>
</comment>
<gene>
    <name evidence="1" type="ORF">THF1A12_20183</name>
</gene>
<reference evidence="1" key="1">
    <citation type="submission" date="2022-01" db="EMBL/GenBank/DDBJ databases">
        <authorList>
            <person name="Lagorce A."/>
        </authorList>
    </citation>
    <scope>NUCLEOTIDE SEQUENCE</scope>
    <source>
        <strain evidence="1">Th15_F1_A12</strain>
    </source>
</reference>
<name>A0AAU9QJN1_9VIBR</name>
<dbReference type="Proteomes" id="UP001295462">
    <property type="component" value="Unassembled WGS sequence"/>
</dbReference>
<protein>
    <submittedName>
        <fullName evidence="1">Uncharacterized protein</fullName>
    </submittedName>
</protein>
<accession>A0AAU9QJN1</accession>
<proteinExistence type="predicted"/>